<protein>
    <submittedName>
        <fullName evidence="1">Winged helix DNA-binding domain-containing protein</fullName>
    </submittedName>
</protein>
<dbReference type="PANTHER" id="PTHR38479:SF2">
    <property type="entry name" value="WINGED HELIX DNA-BINDING DOMAIN-CONTAINING PROTEIN"/>
    <property type="match status" value="1"/>
</dbReference>
<name>A0A6N7ZAM9_9PSEU</name>
<gene>
    <name evidence="1" type="ORF">GKO32_33245</name>
</gene>
<dbReference type="AlphaFoldDB" id="A0A6N7ZAM9"/>
<dbReference type="GO" id="GO:0003677">
    <property type="term" value="F:DNA binding"/>
    <property type="evidence" value="ECO:0007669"/>
    <property type="project" value="UniProtKB-KW"/>
</dbReference>
<keyword evidence="1" id="KW-0238">DNA-binding</keyword>
<keyword evidence="2" id="KW-1185">Reference proteome</keyword>
<evidence type="ECO:0000313" key="1">
    <source>
        <dbReference type="EMBL" id="MTD58812.1"/>
    </source>
</evidence>
<dbReference type="EMBL" id="WMBA01000078">
    <property type="protein sequence ID" value="MTD58812.1"/>
    <property type="molecule type" value="Genomic_DNA"/>
</dbReference>
<reference evidence="1 2" key="1">
    <citation type="submission" date="2019-11" db="EMBL/GenBank/DDBJ databases">
        <title>Draft genome of Amycolatopsis RM579.</title>
        <authorList>
            <person name="Duangmal K."/>
            <person name="Mingma R."/>
        </authorList>
    </citation>
    <scope>NUCLEOTIDE SEQUENCE [LARGE SCALE GENOMIC DNA]</scope>
    <source>
        <strain evidence="1 2">RM579</strain>
    </source>
</reference>
<dbReference type="Pfam" id="PF06224">
    <property type="entry name" value="AlkZ-like"/>
    <property type="match status" value="1"/>
</dbReference>
<comment type="caution">
    <text evidence="1">The sequence shown here is derived from an EMBL/GenBank/DDBJ whole genome shotgun (WGS) entry which is preliminary data.</text>
</comment>
<accession>A0A6N7ZAM9</accession>
<sequence>MGMSVLGTRALNRALLARQFLLRRVKDPPLDVIRRLCGMQAQAPFPPYFGLWARVHGFAPEDLSGLLLDRSVVRIALMRGTVHLVTAEDCLFLRPLVQPLLDRDLETNQAYAHALRQVDLPSLARHARAALDEEPRTGAELGKLLAEQHPGTPPAALAHAARGLLPLVQIPPRAVWGRSGRPTYATAERWLGRPLDSQAGLDELVRRYLAAFGPATVNDVQAWSGLTRLGEVVDRLRPRLKTFADEQGRELFDLPDAPRPEPETPAPPRFIAEFDNLLLSHADRSRVMSADARKRVFGVPNGVFPGTVLIDGFVRGTWKIAKTRDAATLDIEPYQRISKKDSAALVSAGARLLRFAAPERAPDVRLHELGKSAA</sequence>
<evidence type="ECO:0000313" key="2">
    <source>
        <dbReference type="Proteomes" id="UP000440096"/>
    </source>
</evidence>
<proteinExistence type="predicted"/>
<dbReference type="PANTHER" id="PTHR38479">
    <property type="entry name" value="LMO0824 PROTEIN"/>
    <property type="match status" value="1"/>
</dbReference>
<dbReference type="Proteomes" id="UP000440096">
    <property type="component" value="Unassembled WGS sequence"/>
</dbReference>
<organism evidence="1 2">
    <name type="scientific">Amycolatopsis pithecellobii</name>
    <dbReference type="NCBI Taxonomy" id="664692"/>
    <lineage>
        <taxon>Bacteria</taxon>
        <taxon>Bacillati</taxon>
        <taxon>Actinomycetota</taxon>
        <taxon>Actinomycetes</taxon>
        <taxon>Pseudonocardiales</taxon>
        <taxon>Pseudonocardiaceae</taxon>
        <taxon>Amycolatopsis</taxon>
    </lineage>
</organism>
<dbReference type="InterPro" id="IPR009351">
    <property type="entry name" value="AlkZ-like"/>
</dbReference>